<protein>
    <submittedName>
        <fullName evidence="5">RIC1-domain-containing protein</fullName>
    </submittedName>
</protein>
<evidence type="ECO:0000313" key="5">
    <source>
        <dbReference type="EMBL" id="KLT39592.1"/>
    </source>
</evidence>
<keyword evidence="2" id="KW-0472">Membrane</keyword>
<evidence type="ECO:0000256" key="3">
    <source>
        <dbReference type="SAM" id="MobiDB-lite"/>
    </source>
</evidence>
<dbReference type="GO" id="GO:0034066">
    <property type="term" value="C:Ric1-Rgp1 guanyl-nucleotide exchange factor complex"/>
    <property type="evidence" value="ECO:0007669"/>
    <property type="project" value="InterPro"/>
</dbReference>
<dbReference type="InterPro" id="IPR040096">
    <property type="entry name" value="Ric1"/>
</dbReference>
<evidence type="ECO:0000256" key="2">
    <source>
        <dbReference type="ARBA" id="ARBA00023136"/>
    </source>
</evidence>
<dbReference type="InterPro" id="IPR009771">
    <property type="entry name" value="RIC1_C"/>
</dbReference>
<dbReference type="Pfam" id="PF25440">
    <property type="entry name" value="Beta-prop_RIC1_2nd"/>
    <property type="match status" value="1"/>
</dbReference>
<dbReference type="Proteomes" id="UP000053611">
    <property type="component" value="Unassembled WGS sequence"/>
</dbReference>
<organism evidence="5 6">
    <name type="scientific">Cutaneotrichosporon oleaginosum</name>
    <dbReference type="NCBI Taxonomy" id="879819"/>
    <lineage>
        <taxon>Eukaryota</taxon>
        <taxon>Fungi</taxon>
        <taxon>Dikarya</taxon>
        <taxon>Basidiomycota</taxon>
        <taxon>Agaricomycotina</taxon>
        <taxon>Tremellomycetes</taxon>
        <taxon>Trichosporonales</taxon>
        <taxon>Trichosporonaceae</taxon>
        <taxon>Cutaneotrichosporon</taxon>
    </lineage>
</organism>
<accession>A0A0J0XET8</accession>
<dbReference type="RefSeq" id="XP_018276083.1">
    <property type="nucleotide sequence ID" value="XM_018420983.1"/>
</dbReference>
<evidence type="ECO:0000256" key="1">
    <source>
        <dbReference type="ARBA" id="ARBA00004370"/>
    </source>
</evidence>
<dbReference type="AlphaFoldDB" id="A0A0J0XET8"/>
<dbReference type="SUPFAM" id="SSF82171">
    <property type="entry name" value="DPP6 N-terminal domain-like"/>
    <property type="match status" value="1"/>
</dbReference>
<reference evidence="5 6" key="1">
    <citation type="submission" date="2015-03" db="EMBL/GenBank/DDBJ databases">
        <title>Genomics and transcriptomics of the oil-accumulating basidiomycete yeast T. oleaginosus allow insights into substrate utilization and the diverse evolutionary trajectories of mating systems in fungi.</title>
        <authorList>
            <consortium name="DOE Joint Genome Institute"/>
            <person name="Kourist R."/>
            <person name="Kracht O."/>
            <person name="Bracharz F."/>
            <person name="Lipzen A."/>
            <person name="Nolan M."/>
            <person name="Ohm R."/>
            <person name="Grigoriev I."/>
            <person name="Sun S."/>
            <person name="Heitman J."/>
            <person name="Bruck T."/>
            <person name="Nowrousian M."/>
        </authorList>
    </citation>
    <scope>NUCLEOTIDE SEQUENCE [LARGE SCALE GENOMIC DNA]</scope>
    <source>
        <strain evidence="5 6">IBC0246</strain>
    </source>
</reference>
<name>A0A0J0XET8_9TREE</name>
<dbReference type="PANTHER" id="PTHR22746">
    <property type="entry name" value="RAB6A-GEF COMPLEX PARTNER PROTEIN 1"/>
    <property type="match status" value="1"/>
</dbReference>
<dbReference type="OrthoDB" id="67540at2759"/>
<dbReference type="Pfam" id="PF07064">
    <property type="entry name" value="RIC1"/>
    <property type="match status" value="1"/>
</dbReference>
<feature type="region of interest" description="Disordered" evidence="3">
    <location>
        <begin position="1024"/>
        <end position="1047"/>
    </location>
</feature>
<dbReference type="GO" id="GO:0042147">
    <property type="term" value="P:retrograde transport, endosome to Golgi"/>
    <property type="evidence" value="ECO:0007669"/>
    <property type="project" value="TreeGrafter"/>
</dbReference>
<dbReference type="EMBL" id="KQ087254">
    <property type="protein sequence ID" value="KLT39592.1"/>
    <property type="molecule type" value="Genomic_DNA"/>
</dbReference>
<dbReference type="GeneID" id="28981586"/>
<keyword evidence="6" id="KW-1185">Reference proteome</keyword>
<dbReference type="GO" id="GO:0005829">
    <property type="term" value="C:cytosol"/>
    <property type="evidence" value="ECO:0007669"/>
    <property type="project" value="TreeGrafter"/>
</dbReference>
<evidence type="ECO:0000259" key="4">
    <source>
        <dbReference type="Pfam" id="PF07064"/>
    </source>
</evidence>
<dbReference type="PANTHER" id="PTHR22746:SF10">
    <property type="entry name" value="GUANINE NUCLEOTIDE EXCHANGE FACTOR SUBUNIT RIC1"/>
    <property type="match status" value="1"/>
</dbReference>
<dbReference type="STRING" id="879819.A0A0J0XET8"/>
<comment type="subcellular location">
    <subcellularLocation>
        <location evidence="1">Membrane</location>
    </subcellularLocation>
</comment>
<evidence type="ECO:0000313" key="6">
    <source>
        <dbReference type="Proteomes" id="UP000053611"/>
    </source>
</evidence>
<feature type="domain" description="RIC1 C-terminal alpha solenoid region" evidence="4">
    <location>
        <begin position="808"/>
        <end position="988"/>
    </location>
</feature>
<proteinExistence type="predicted"/>
<gene>
    <name evidence="5" type="ORF">CC85DRAFT_265194</name>
</gene>
<dbReference type="GO" id="GO:0000139">
    <property type="term" value="C:Golgi membrane"/>
    <property type="evidence" value="ECO:0007669"/>
    <property type="project" value="TreeGrafter"/>
</dbReference>
<dbReference type="GO" id="GO:0006886">
    <property type="term" value="P:intracellular protein transport"/>
    <property type="evidence" value="ECO:0007669"/>
    <property type="project" value="InterPro"/>
</dbReference>
<sequence length="1047" mass="114929">MYWPTTAARIIAVPPPLDERLHRVRASRRGNLFVTLADDRLGVWEVRPTVLQAAMLRSRGSVDRWGANKDVFWAHDGRSLVVLTTTSHLIVYSLVPTGVPAYESAPSTSFPPGGGPGEGGELAGWELRCDGVAFVMGRATAVLPQPHTVVITLQHPPALLTVPYPIPAHLLTPPGSHFPPAPLDGDTEEQVECELWDLGRAEWLLQDAEVPIPRYLGATRTPALPTAYSLLTDDGRAYVMYTTSALELFKPDRSHASGASSSASSDHHLPLPRPKYSGQLLYPLPAPGVEGVRNGLRSLGLIEDVAPVEDKATHIAVNGRLGFAAIGTASGLVHIHVLTTYPQTPRFSHSLDLKRSARSASLSVDPGAVTALAWTSDGYALAVGHAHGWAVWSMGGRLDGYGVAGDHDEPSADAFMNSVSELFWAPGNTDLFLLSRLDPQRLYAMPFVKSATTGQHSPDNTRYAFLQMDDRVMVYRGADQPDMSVINPESDVWQHIHVPNVYIATNWPLRYASISSDGRFIAVAGRRGLTHYSAASGRWKLFGHEREERAFAVRGGLLWFHHVLIAAVEVEKKYQIRLYSRDLDLSETNVLHAQSLPSPVLVMTLLDNSLLVYTADSMLYHFLILPTRESIRIQLCGSMSFAGLVSVPSRVRALSWLIPEAQKRLGDPADDLIVATIIFLVDGRLVLLRPRKAGNDEVRYDMQVLADRIESYWTHLHGVGTLENSLWGYDGRDMRVWLDALTIEATRVDLEADSYESVQASIALRLDFYPLSILMDKGIIIGVEYEASTLTLPFALFKLQTNTYLFLPQFLRYHLDAKRLRAALAFAANYHGLVYFGHSLEKLLHAVLEDTVDELGDGESGSSVASSRSGRTLALVASFLDHFPESLDVVVGCARKTEFEHWPILFDVVGKPRDLYERCVRAGALRTAASYLLVMHYLEEADDTPETVRLLRLAMAAKEAQLCKELLRFLHSIDDSGAALRAAIDEVGILKPGQATQASPDRVRVGPINGSIAPDIGLDLDVRSSSLSRTPTASSPHPSVSLSSPDQ</sequence>